<keyword evidence="21" id="KW-0472">Membrane</keyword>
<dbReference type="EMBL" id="JACOGF010000006">
    <property type="protein sequence ID" value="MBC3918377.1"/>
    <property type="molecule type" value="Genomic_DNA"/>
</dbReference>
<evidence type="ECO:0000256" key="18">
    <source>
        <dbReference type="ARBA" id="ARBA00024827"/>
    </source>
</evidence>
<evidence type="ECO:0000256" key="19">
    <source>
        <dbReference type="ARBA" id="ARBA00030800"/>
    </source>
</evidence>
<keyword evidence="17" id="KW-0411">Iron-sulfur</keyword>
<dbReference type="RefSeq" id="WP_186947654.1">
    <property type="nucleotide sequence ID" value="NZ_JACOGF010000006.1"/>
</dbReference>
<evidence type="ECO:0000256" key="7">
    <source>
        <dbReference type="ARBA" id="ARBA00022485"/>
    </source>
</evidence>
<feature type="transmembrane region" description="Helical" evidence="21">
    <location>
        <begin position="18"/>
        <end position="38"/>
    </location>
</feature>
<comment type="cofactor">
    <cofactor evidence="2">
        <name>[4Fe-4S] cluster</name>
        <dbReference type="ChEBI" id="CHEBI:49883"/>
    </cofactor>
</comment>
<reference evidence="24 25" key="1">
    <citation type="submission" date="2020-08" db="EMBL/GenBank/DDBJ databases">
        <title>Novel species isolated from subtropical streams in China.</title>
        <authorList>
            <person name="Lu H."/>
        </authorList>
    </citation>
    <scope>NUCLEOTIDE SEQUENCE [LARGE SCALE GENOMIC DNA]</scope>
    <source>
        <strain evidence="24 25">CY18W</strain>
    </source>
</reference>
<evidence type="ECO:0000256" key="14">
    <source>
        <dbReference type="ARBA" id="ARBA00022840"/>
    </source>
</evidence>
<comment type="function">
    <text evidence="18">Member of the two-component regulatory system NreB/NreC involved in the control of dissimilatory nitrate/nitrite reduction in response to oxygen. NreB functions as a direct oxygen sensor histidine kinase which is autophosphorylated, in the absence of oxygen, probably at the conserved histidine residue, and transfers its phosphate group probably to a conserved aspartate residue of NreC. NreB/NreC activates the expression of the nitrate (narGHJI) and nitrite (nir) reductase operons, as well as the putative nitrate transporter gene narT.</text>
</comment>
<keyword evidence="16" id="KW-0902">Two-component regulatory system</keyword>
<sequence length="501" mass="55990">MSGTHIFNWKNWGIRTRVILITLLPVIYMFCSVVWYSYHSRLQEARTELAERAYVVSTALAESVEYNLLSKNMAGLRSTMADVMQSDHSIFRIDVLDTDKKDIVHIISANRVQGDERYVEVPIKKQLVWVNILKDTANTALTGRSMEAAKKIGKDSDIAGYVRVTMSPTRLQEKHSQRFQFELALSALALLVSAMVAVFLSQSLTYPLQRSIETLREIREGDYSTTLELSTGGELGDLQTSINTMSVSLQQAKQDLENKVQERTRDLLESRNEALKANAEKRKLIQKVHTIVEDERKSIAIEIHDELNASLIAARLESQRILHLAEQMAPGAAADEIQERARAITTLTLDLYANGRNLVRRLRPEVLDMLGLQGAVEDMLRHYNSNAQACQFHFDSEGDFAQLDNALAISAYRIIQEALSNVLKHAHATQVEVALTMMPEQQLLQIEVSDDGAGFDMGHSTAGIGITGMRERVAAFNGEFDLHSASGQGTQLTIRLPLIPA</sequence>
<feature type="coiled-coil region" evidence="20">
    <location>
        <begin position="242"/>
        <end position="287"/>
    </location>
</feature>
<evidence type="ECO:0000256" key="13">
    <source>
        <dbReference type="ARBA" id="ARBA00022777"/>
    </source>
</evidence>
<dbReference type="CDD" id="cd06225">
    <property type="entry name" value="HAMP"/>
    <property type="match status" value="1"/>
</dbReference>
<keyword evidence="8" id="KW-0963">Cytoplasm</keyword>
<protein>
    <recommendedName>
        <fullName evidence="6">Oxygen sensor histidine kinase NreB</fullName>
        <ecNumber evidence="5">2.7.13.3</ecNumber>
    </recommendedName>
    <alternativeName>
        <fullName evidence="19">Nitrogen regulation protein B</fullName>
    </alternativeName>
</protein>
<dbReference type="SMART" id="SM00304">
    <property type="entry name" value="HAMP"/>
    <property type="match status" value="1"/>
</dbReference>
<evidence type="ECO:0000313" key="24">
    <source>
        <dbReference type="EMBL" id="MBC3918377.1"/>
    </source>
</evidence>
<dbReference type="InterPro" id="IPR003594">
    <property type="entry name" value="HATPase_dom"/>
</dbReference>
<dbReference type="SUPFAM" id="SSF55874">
    <property type="entry name" value="ATPase domain of HSP90 chaperone/DNA topoisomerase II/histidine kinase"/>
    <property type="match status" value="1"/>
</dbReference>
<evidence type="ECO:0000256" key="3">
    <source>
        <dbReference type="ARBA" id="ARBA00004370"/>
    </source>
</evidence>
<evidence type="ECO:0000256" key="6">
    <source>
        <dbReference type="ARBA" id="ARBA00017322"/>
    </source>
</evidence>
<comment type="catalytic activity">
    <reaction evidence="1">
        <text>ATP + protein L-histidine = ADP + protein N-phospho-L-histidine.</text>
        <dbReference type="EC" id="2.7.13.3"/>
    </reaction>
</comment>
<dbReference type="Gene3D" id="3.30.565.10">
    <property type="entry name" value="Histidine kinase-like ATPase, C-terminal domain"/>
    <property type="match status" value="1"/>
</dbReference>
<feature type="domain" description="HAMP" evidence="23">
    <location>
        <begin position="202"/>
        <end position="254"/>
    </location>
</feature>
<feature type="domain" description="Histidine kinase" evidence="22">
    <location>
        <begin position="413"/>
        <end position="500"/>
    </location>
</feature>
<feature type="transmembrane region" description="Helical" evidence="21">
    <location>
        <begin position="179"/>
        <end position="200"/>
    </location>
</feature>
<dbReference type="InterPro" id="IPR011712">
    <property type="entry name" value="Sig_transdc_His_kin_sub3_dim/P"/>
</dbReference>
<evidence type="ECO:0000256" key="21">
    <source>
        <dbReference type="SAM" id="Phobius"/>
    </source>
</evidence>
<dbReference type="InterPro" id="IPR004358">
    <property type="entry name" value="Sig_transdc_His_kin-like_C"/>
</dbReference>
<dbReference type="PRINTS" id="PR00344">
    <property type="entry name" value="BCTRLSENSOR"/>
</dbReference>
<evidence type="ECO:0000256" key="4">
    <source>
        <dbReference type="ARBA" id="ARBA00004496"/>
    </source>
</evidence>
<evidence type="ECO:0000256" key="15">
    <source>
        <dbReference type="ARBA" id="ARBA00023004"/>
    </source>
</evidence>
<dbReference type="SUPFAM" id="SSF158472">
    <property type="entry name" value="HAMP domain-like"/>
    <property type="match status" value="1"/>
</dbReference>
<dbReference type="Gene3D" id="6.10.340.10">
    <property type="match status" value="1"/>
</dbReference>
<dbReference type="CDD" id="cd16917">
    <property type="entry name" value="HATPase_UhpB-NarQ-NarX-like"/>
    <property type="match status" value="1"/>
</dbReference>
<evidence type="ECO:0000256" key="9">
    <source>
        <dbReference type="ARBA" id="ARBA00022553"/>
    </source>
</evidence>
<comment type="caution">
    <text evidence="24">The sequence shown here is derived from an EMBL/GenBank/DDBJ whole genome shotgun (WGS) entry which is preliminary data.</text>
</comment>
<evidence type="ECO:0000259" key="22">
    <source>
        <dbReference type="PROSITE" id="PS50109"/>
    </source>
</evidence>
<evidence type="ECO:0000256" key="20">
    <source>
        <dbReference type="SAM" id="Coils"/>
    </source>
</evidence>
<keyword evidence="10" id="KW-0808">Transferase</keyword>
<keyword evidence="21" id="KW-0812">Transmembrane</keyword>
<dbReference type="SMART" id="SM00387">
    <property type="entry name" value="HATPase_c"/>
    <property type="match status" value="1"/>
</dbReference>
<dbReference type="InterPro" id="IPR036890">
    <property type="entry name" value="HATPase_C_sf"/>
</dbReference>
<evidence type="ECO:0000256" key="2">
    <source>
        <dbReference type="ARBA" id="ARBA00001966"/>
    </source>
</evidence>
<evidence type="ECO:0000259" key="23">
    <source>
        <dbReference type="PROSITE" id="PS50885"/>
    </source>
</evidence>
<dbReference type="EC" id="2.7.13.3" evidence="5"/>
<keyword evidence="25" id="KW-1185">Reference proteome</keyword>
<dbReference type="PROSITE" id="PS50109">
    <property type="entry name" value="HIS_KIN"/>
    <property type="match status" value="1"/>
</dbReference>
<evidence type="ECO:0000256" key="10">
    <source>
        <dbReference type="ARBA" id="ARBA00022679"/>
    </source>
</evidence>
<keyword evidence="14" id="KW-0067">ATP-binding</keyword>
<gene>
    <name evidence="24" type="ORF">H8L32_12870</name>
</gene>
<evidence type="ECO:0000256" key="8">
    <source>
        <dbReference type="ARBA" id="ARBA00022490"/>
    </source>
</evidence>
<name>A0ABR6ZR89_9BURK</name>
<dbReference type="InterPro" id="IPR050482">
    <property type="entry name" value="Sensor_HK_TwoCompSys"/>
</dbReference>
<keyword evidence="12" id="KW-0547">Nucleotide-binding</keyword>
<keyword evidence="13" id="KW-0418">Kinase</keyword>
<evidence type="ECO:0000256" key="5">
    <source>
        <dbReference type="ARBA" id="ARBA00012438"/>
    </source>
</evidence>
<keyword evidence="21" id="KW-1133">Transmembrane helix</keyword>
<evidence type="ECO:0000256" key="1">
    <source>
        <dbReference type="ARBA" id="ARBA00000085"/>
    </source>
</evidence>
<keyword evidence="9" id="KW-0597">Phosphoprotein</keyword>
<dbReference type="PANTHER" id="PTHR24421">
    <property type="entry name" value="NITRATE/NITRITE SENSOR PROTEIN NARX-RELATED"/>
    <property type="match status" value="1"/>
</dbReference>
<dbReference type="Gene3D" id="1.20.5.1930">
    <property type="match status" value="1"/>
</dbReference>
<dbReference type="Pfam" id="PF07730">
    <property type="entry name" value="HisKA_3"/>
    <property type="match status" value="1"/>
</dbReference>
<evidence type="ECO:0000256" key="12">
    <source>
        <dbReference type="ARBA" id="ARBA00022741"/>
    </source>
</evidence>
<keyword evidence="7" id="KW-0004">4Fe-4S</keyword>
<proteinExistence type="predicted"/>
<dbReference type="Pfam" id="PF00672">
    <property type="entry name" value="HAMP"/>
    <property type="match status" value="1"/>
</dbReference>
<dbReference type="Proteomes" id="UP000650424">
    <property type="component" value="Unassembled WGS sequence"/>
</dbReference>
<evidence type="ECO:0000256" key="17">
    <source>
        <dbReference type="ARBA" id="ARBA00023014"/>
    </source>
</evidence>
<keyword evidence="20" id="KW-0175">Coiled coil</keyword>
<dbReference type="PANTHER" id="PTHR24421:SF10">
    <property type="entry name" value="NITRATE_NITRITE SENSOR PROTEIN NARQ"/>
    <property type="match status" value="1"/>
</dbReference>
<dbReference type="PROSITE" id="PS50885">
    <property type="entry name" value="HAMP"/>
    <property type="match status" value="1"/>
</dbReference>
<keyword evidence="11" id="KW-0479">Metal-binding</keyword>
<evidence type="ECO:0000256" key="16">
    <source>
        <dbReference type="ARBA" id="ARBA00023012"/>
    </source>
</evidence>
<keyword evidence="15" id="KW-0408">Iron</keyword>
<dbReference type="InterPro" id="IPR003660">
    <property type="entry name" value="HAMP_dom"/>
</dbReference>
<evidence type="ECO:0000313" key="25">
    <source>
        <dbReference type="Proteomes" id="UP000650424"/>
    </source>
</evidence>
<accession>A0ABR6ZR89</accession>
<comment type="subcellular location">
    <subcellularLocation>
        <location evidence="4">Cytoplasm</location>
    </subcellularLocation>
    <subcellularLocation>
        <location evidence="3">Membrane</location>
    </subcellularLocation>
</comment>
<dbReference type="InterPro" id="IPR005467">
    <property type="entry name" value="His_kinase_dom"/>
</dbReference>
<organism evidence="24 25">
    <name type="scientific">Undibacterium hunanense</name>
    <dbReference type="NCBI Taxonomy" id="2762292"/>
    <lineage>
        <taxon>Bacteria</taxon>
        <taxon>Pseudomonadati</taxon>
        <taxon>Pseudomonadota</taxon>
        <taxon>Betaproteobacteria</taxon>
        <taxon>Burkholderiales</taxon>
        <taxon>Oxalobacteraceae</taxon>
        <taxon>Undibacterium</taxon>
    </lineage>
</organism>
<dbReference type="Pfam" id="PF02518">
    <property type="entry name" value="HATPase_c"/>
    <property type="match status" value="1"/>
</dbReference>
<evidence type="ECO:0000256" key="11">
    <source>
        <dbReference type="ARBA" id="ARBA00022723"/>
    </source>
</evidence>